<dbReference type="EMBL" id="JRVC01000007">
    <property type="protein sequence ID" value="KHS46942.1"/>
    <property type="molecule type" value="Genomic_DNA"/>
</dbReference>
<evidence type="ECO:0000313" key="4">
    <source>
        <dbReference type="EMBL" id="KHS46942.1"/>
    </source>
</evidence>
<gene>
    <name evidence="4" type="ORF">NJ75_01778</name>
</gene>
<dbReference type="PROSITE" id="PS51186">
    <property type="entry name" value="GNAT"/>
    <property type="match status" value="1"/>
</dbReference>
<feature type="domain" description="N-acetyltransferase" evidence="3">
    <location>
        <begin position="1"/>
        <end position="167"/>
    </location>
</feature>
<dbReference type="InterPro" id="IPR050832">
    <property type="entry name" value="Bact_Acetyltransf"/>
</dbReference>
<dbReference type="Proteomes" id="UP000031338">
    <property type="component" value="Unassembled WGS sequence"/>
</dbReference>
<dbReference type="GO" id="GO:0016747">
    <property type="term" value="F:acyltransferase activity, transferring groups other than amino-acyl groups"/>
    <property type="evidence" value="ECO:0007669"/>
    <property type="project" value="InterPro"/>
</dbReference>
<dbReference type="PATRIC" id="fig|48936.3.peg.1789"/>
<name>A0A0B9AC88_9SPHN</name>
<keyword evidence="2" id="KW-0012">Acyltransferase</keyword>
<protein>
    <submittedName>
        <fullName evidence="4">GCN5-like N-acetyltransferase</fullName>
    </submittedName>
</protein>
<evidence type="ECO:0000256" key="1">
    <source>
        <dbReference type="ARBA" id="ARBA00022679"/>
    </source>
</evidence>
<evidence type="ECO:0000256" key="2">
    <source>
        <dbReference type="ARBA" id="ARBA00023315"/>
    </source>
</evidence>
<dbReference type="PANTHER" id="PTHR43877:SF1">
    <property type="entry name" value="ACETYLTRANSFERASE"/>
    <property type="match status" value="1"/>
</dbReference>
<comment type="caution">
    <text evidence="4">The sequence shown here is derived from an EMBL/GenBank/DDBJ whole genome shotgun (WGS) entry which is preliminary data.</text>
</comment>
<sequence>MTLRLAKTADAPALADLGRRAFIAKFGDLYSPENLSRFLEESHSEATVLSQLAELEMKIAVIEEKGVLTSFCKIVRKSSLPQKTPASSPMELKQLYTDPDLIGRGHGARLMDWALAEARAWGADEMQLSVYAHNPDAQRFYRRYGLDKVADIEFWVGDHCDPEFMFAGPV</sequence>
<accession>A0A0B9AC88</accession>
<proteinExistence type="predicted"/>
<dbReference type="Gene3D" id="3.40.630.30">
    <property type="match status" value="1"/>
</dbReference>
<dbReference type="STRING" id="48936.NJ75_01778"/>
<dbReference type="PANTHER" id="PTHR43877">
    <property type="entry name" value="AMINOALKYLPHOSPHONATE N-ACETYLTRANSFERASE-RELATED-RELATED"/>
    <property type="match status" value="1"/>
</dbReference>
<keyword evidence="1 4" id="KW-0808">Transferase</keyword>
<dbReference type="Pfam" id="PF00583">
    <property type="entry name" value="Acetyltransf_1"/>
    <property type="match status" value="1"/>
</dbReference>
<evidence type="ECO:0000259" key="3">
    <source>
        <dbReference type="PROSITE" id="PS51186"/>
    </source>
</evidence>
<dbReference type="SUPFAM" id="SSF55729">
    <property type="entry name" value="Acyl-CoA N-acyltransferases (Nat)"/>
    <property type="match status" value="1"/>
</dbReference>
<organism evidence="4 5">
    <name type="scientific">Novosphingobium subterraneum</name>
    <dbReference type="NCBI Taxonomy" id="48936"/>
    <lineage>
        <taxon>Bacteria</taxon>
        <taxon>Pseudomonadati</taxon>
        <taxon>Pseudomonadota</taxon>
        <taxon>Alphaproteobacteria</taxon>
        <taxon>Sphingomonadales</taxon>
        <taxon>Sphingomonadaceae</taxon>
        <taxon>Novosphingobium</taxon>
    </lineage>
</organism>
<evidence type="ECO:0000313" key="5">
    <source>
        <dbReference type="Proteomes" id="UP000031338"/>
    </source>
</evidence>
<dbReference type="AlphaFoldDB" id="A0A0B9AC88"/>
<keyword evidence="5" id="KW-1185">Reference proteome</keyword>
<dbReference type="InterPro" id="IPR016181">
    <property type="entry name" value="Acyl_CoA_acyltransferase"/>
</dbReference>
<reference evidence="4 5" key="1">
    <citation type="submission" date="2014-10" db="EMBL/GenBank/DDBJ databases">
        <title>Draft genome sequence of Novosphingobium subterraneum DSM 12447.</title>
        <authorList>
            <person name="Gan H.M."/>
            <person name="Gan H.Y."/>
            <person name="Savka M.A."/>
        </authorList>
    </citation>
    <scope>NUCLEOTIDE SEQUENCE [LARGE SCALE GENOMIC DNA]</scope>
    <source>
        <strain evidence="4 5">DSM 12447</strain>
    </source>
</reference>
<dbReference type="CDD" id="cd04301">
    <property type="entry name" value="NAT_SF"/>
    <property type="match status" value="1"/>
</dbReference>
<dbReference type="RefSeq" id="WP_039333522.1">
    <property type="nucleotide sequence ID" value="NZ_JBNNWK010000002.1"/>
</dbReference>
<dbReference type="InterPro" id="IPR000182">
    <property type="entry name" value="GNAT_dom"/>
</dbReference>